<dbReference type="Pfam" id="PF01300">
    <property type="entry name" value="Sua5_yciO_yrdC"/>
    <property type="match status" value="1"/>
</dbReference>
<dbReference type="InterPro" id="IPR050156">
    <property type="entry name" value="TC-AMP_synthase_SUA5"/>
</dbReference>
<dbReference type="RefSeq" id="WP_345557705.1">
    <property type="nucleotide sequence ID" value="NZ_BAABIK010000021.1"/>
</dbReference>
<keyword evidence="5" id="KW-0808">Transferase</keyword>
<feature type="compositionally biased region" description="Acidic residues" evidence="12">
    <location>
        <begin position="225"/>
        <end position="235"/>
    </location>
</feature>
<comment type="similarity">
    <text evidence="2">Belongs to the SUA5 family.</text>
</comment>
<evidence type="ECO:0000259" key="13">
    <source>
        <dbReference type="PROSITE" id="PS51163"/>
    </source>
</evidence>
<dbReference type="InterPro" id="IPR017945">
    <property type="entry name" value="DHBP_synth_RibB-like_a/b_dom"/>
</dbReference>
<evidence type="ECO:0000256" key="10">
    <source>
        <dbReference type="ARBA" id="ARBA00029774"/>
    </source>
</evidence>
<name>A0ABP9GP91_9ACTN</name>
<evidence type="ECO:0000256" key="1">
    <source>
        <dbReference type="ARBA" id="ARBA00004496"/>
    </source>
</evidence>
<evidence type="ECO:0000256" key="9">
    <source>
        <dbReference type="ARBA" id="ARBA00022840"/>
    </source>
</evidence>
<sequence>MSRSYDCADAQGRKDGIADAASSVRRGELVVLPTDTVYGIGADAFSPAAVSALLDAKGRGRDMPPPVLVGSVRAAQALIEDLGNYGQDLIEEFWPGPLTIVCAAAPSLSWDLGDTKGTVAVRMPMHPVALELLKEVGPMAVSSANLSGNPAATTAQEAEKQLGDAAAAYLDGGACEDDVPSTIVDLTYAVPRVLRDGAISVQRLRAVCGTVIGVPKRRSTASGETGDEAAQDGAEESSGAEPGESAGSPEAGADPAGEAAEGAEPAVKGEAAQAAPGEAPDAPPGKTATAAPDSGSAAAGESPEAGAGRGPAA</sequence>
<dbReference type="Proteomes" id="UP001499993">
    <property type="component" value="Unassembled WGS sequence"/>
</dbReference>
<dbReference type="InterPro" id="IPR006070">
    <property type="entry name" value="Sua5-like_dom"/>
</dbReference>
<organism evidence="14 15">
    <name type="scientific">Streptomonospora halophila</name>
    <dbReference type="NCBI Taxonomy" id="427369"/>
    <lineage>
        <taxon>Bacteria</taxon>
        <taxon>Bacillati</taxon>
        <taxon>Actinomycetota</taxon>
        <taxon>Actinomycetes</taxon>
        <taxon>Streptosporangiales</taxon>
        <taxon>Nocardiopsidaceae</taxon>
        <taxon>Streptomonospora</taxon>
    </lineage>
</organism>
<dbReference type="NCBIfam" id="TIGR00057">
    <property type="entry name" value="L-threonylcarbamoyladenylate synthase"/>
    <property type="match status" value="1"/>
</dbReference>
<dbReference type="SUPFAM" id="SSF55821">
    <property type="entry name" value="YrdC/RibB"/>
    <property type="match status" value="1"/>
</dbReference>
<feature type="compositionally biased region" description="Low complexity" evidence="12">
    <location>
        <begin position="236"/>
        <end position="313"/>
    </location>
</feature>
<reference evidence="15" key="1">
    <citation type="journal article" date="2019" name="Int. J. Syst. Evol. Microbiol.">
        <title>The Global Catalogue of Microorganisms (GCM) 10K type strain sequencing project: providing services to taxonomists for standard genome sequencing and annotation.</title>
        <authorList>
            <consortium name="The Broad Institute Genomics Platform"/>
            <consortium name="The Broad Institute Genome Sequencing Center for Infectious Disease"/>
            <person name="Wu L."/>
            <person name="Ma J."/>
        </authorList>
    </citation>
    <scope>NUCLEOTIDE SEQUENCE [LARGE SCALE GENOMIC DNA]</scope>
    <source>
        <strain evidence="15">JCM 18123</strain>
    </source>
</reference>
<evidence type="ECO:0000256" key="8">
    <source>
        <dbReference type="ARBA" id="ARBA00022741"/>
    </source>
</evidence>
<comment type="catalytic activity">
    <reaction evidence="11">
        <text>L-threonine + hydrogencarbonate + ATP = L-threonylcarbamoyladenylate + diphosphate + H2O</text>
        <dbReference type="Rhea" id="RHEA:36407"/>
        <dbReference type="ChEBI" id="CHEBI:15377"/>
        <dbReference type="ChEBI" id="CHEBI:17544"/>
        <dbReference type="ChEBI" id="CHEBI:30616"/>
        <dbReference type="ChEBI" id="CHEBI:33019"/>
        <dbReference type="ChEBI" id="CHEBI:57926"/>
        <dbReference type="ChEBI" id="CHEBI:73682"/>
        <dbReference type="EC" id="2.7.7.87"/>
    </reaction>
</comment>
<proteinExistence type="inferred from homology"/>
<keyword evidence="9" id="KW-0067">ATP-binding</keyword>
<evidence type="ECO:0000256" key="12">
    <source>
        <dbReference type="SAM" id="MobiDB-lite"/>
    </source>
</evidence>
<keyword evidence="6" id="KW-0819">tRNA processing</keyword>
<accession>A0ABP9GP91</accession>
<evidence type="ECO:0000256" key="7">
    <source>
        <dbReference type="ARBA" id="ARBA00022695"/>
    </source>
</evidence>
<dbReference type="EC" id="2.7.7.87" evidence="3"/>
<evidence type="ECO:0000256" key="2">
    <source>
        <dbReference type="ARBA" id="ARBA00007663"/>
    </source>
</evidence>
<feature type="domain" description="YrdC-like" evidence="13">
    <location>
        <begin position="14"/>
        <end position="199"/>
    </location>
</feature>
<comment type="caution">
    <text evidence="14">The sequence shown here is derived from an EMBL/GenBank/DDBJ whole genome shotgun (WGS) entry which is preliminary data.</text>
</comment>
<dbReference type="PROSITE" id="PS51163">
    <property type="entry name" value="YRDC"/>
    <property type="match status" value="1"/>
</dbReference>
<keyword evidence="7" id="KW-0548">Nucleotidyltransferase</keyword>
<gene>
    <name evidence="14" type="ORF">GCM10023224_36770</name>
</gene>
<evidence type="ECO:0000313" key="14">
    <source>
        <dbReference type="EMBL" id="GAA4949292.1"/>
    </source>
</evidence>
<evidence type="ECO:0000256" key="3">
    <source>
        <dbReference type="ARBA" id="ARBA00012584"/>
    </source>
</evidence>
<keyword evidence="15" id="KW-1185">Reference proteome</keyword>
<evidence type="ECO:0000256" key="4">
    <source>
        <dbReference type="ARBA" id="ARBA00022490"/>
    </source>
</evidence>
<keyword evidence="4" id="KW-0963">Cytoplasm</keyword>
<dbReference type="Gene3D" id="3.90.870.10">
    <property type="entry name" value="DHBP synthase"/>
    <property type="match status" value="1"/>
</dbReference>
<dbReference type="PANTHER" id="PTHR17490:SF16">
    <property type="entry name" value="THREONYLCARBAMOYL-AMP SYNTHASE"/>
    <property type="match status" value="1"/>
</dbReference>
<dbReference type="EMBL" id="BAABIK010000021">
    <property type="protein sequence ID" value="GAA4949292.1"/>
    <property type="molecule type" value="Genomic_DNA"/>
</dbReference>
<evidence type="ECO:0000256" key="6">
    <source>
        <dbReference type="ARBA" id="ARBA00022694"/>
    </source>
</evidence>
<evidence type="ECO:0000256" key="11">
    <source>
        <dbReference type="ARBA" id="ARBA00048366"/>
    </source>
</evidence>
<evidence type="ECO:0000256" key="5">
    <source>
        <dbReference type="ARBA" id="ARBA00022679"/>
    </source>
</evidence>
<keyword evidence="8" id="KW-0547">Nucleotide-binding</keyword>
<protein>
    <recommendedName>
        <fullName evidence="10">L-threonylcarbamoyladenylate synthase</fullName>
        <ecNumber evidence="3">2.7.7.87</ecNumber>
    </recommendedName>
    <alternativeName>
        <fullName evidence="10">L-threonylcarbamoyladenylate synthase</fullName>
    </alternativeName>
</protein>
<dbReference type="PANTHER" id="PTHR17490">
    <property type="entry name" value="SUA5"/>
    <property type="match status" value="1"/>
</dbReference>
<comment type="subcellular location">
    <subcellularLocation>
        <location evidence="1">Cytoplasm</location>
    </subcellularLocation>
</comment>
<evidence type="ECO:0000313" key="15">
    <source>
        <dbReference type="Proteomes" id="UP001499993"/>
    </source>
</evidence>
<feature type="region of interest" description="Disordered" evidence="12">
    <location>
        <begin position="217"/>
        <end position="313"/>
    </location>
</feature>